<dbReference type="Pfam" id="PF02207">
    <property type="entry name" value="zf-UBR"/>
    <property type="match status" value="1"/>
</dbReference>
<dbReference type="InterPro" id="IPR003126">
    <property type="entry name" value="Znf_UBR"/>
</dbReference>
<dbReference type="OrthoDB" id="26387at2759"/>
<evidence type="ECO:0000256" key="6">
    <source>
        <dbReference type="ARBA" id="ARBA00022786"/>
    </source>
</evidence>
<comment type="pathway">
    <text evidence="2 10">Protein modification; protein ubiquitination.</text>
</comment>
<dbReference type="CDD" id="cd19673">
    <property type="entry name" value="UBR-box_UBR3"/>
    <property type="match status" value="1"/>
</dbReference>
<dbReference type="GO" id="GO:0071596">
    <property type="term" value="P:ubiquitin-dependent protein catabolic process via the N-end rule pathway"/>
    <property type="evidence" value="ECO:0007669"/>
    <property type="project" value="UniProtKB-UniRule"/>
</dbReference>
<dbReference type="STRING" id="1202772.A0A1V9YDT6"/>
<keyword evidence="7 10" id="KW-0862">Zinc</keyword>
<gene>
    <name evidence="12" type="ORF">ACHHYP_14200</name>
</gene>
<dbReference type="GO" id="GO:0008270">
    <property type="term" value="F:zinc ion binding"/>
    <property type="evidence" value="ECO:0007669"/>
    <property type="project" value="UniProtKB-UniRule"/>
</dbReference>
<dbReference type="GO" id="GO:0000151">
    <property type="term" value="C:ubiquitin ligase complex"/>
    <property type="evidence" value="ECO:0007669"/>
    <property type="project" value="TreeGrafter"/>
</dbReference>
<name>A0A1V9YDT6_ACHHY</name>
<evidence type="ECO:0000313" key="13">
    <source>
        <dbReference type="Proteomes" id="UP000243579"/>
    </source>
</evidence>
<dbReference type="Gene3D" id="2.10.110.30">
    <property type="match status" value="1"/>
</dbReference>
<evidence type="ECO:0000256" key="7">
    <source>
        <dbReference type="ARBA" id="ARBA00022833"/>
    </source>
</evidence>
<dbReference type="InterPro" id="IPR039164">
    <property type="entry name" value="UBR1-like"/>
</dbReference>
<comment type="caution">
    <text evidence="12">The sequence shown here is derived from an EMBL/GenBank/DDBJ whole genome shotgun (WGS) entry which is preliminary data.</text>
</comment>
<accession>A0A1V9YDT6</accession>
<keyword evidence="5 10" id="KW-0863">Zinc-finger</keyword>
<dbReference type="GO" id="GO:0061630">
    <property type="term" value="F:ubiquitin protein ligase activity"/>
    <property type="evidence" value="ECO:0007669"/>
    <property type="project" value="UniProtKB-UniRule"/>
</dbReference>
<evidence type="ECO:0000256" key="2">
    <source>
        <dbReference type="ARBA" id="ARBA00004906"/>
    </source>
</evidence>
<evidence type="ECO:0000256" key="3">
    <source>
        <dbReference type="ARBA" id="ARBA00022679"/>
    </source>
</evidence>
<dbReference type="UniPathway" id="UPA00143"/>
<reference evidence="12 13" key="1">
    <citation type="journal article" date="2014" name="Genome Biol. Evol.">
        <title>The secreted proteins of Achlya hypogyna and Thraustotheca clavata identify the ancestral oomycete secretome and reveal gene acquisitions by horizontal gene transfer.</title>
        <authorList>
            <person name="Misner I."/>
            <person name="Blouin N."/>
            <person name="Leonard G."/>
            <person name="Richards T.A."/>
            <person name="Lane C.E."/>
        </authorList>
    </citation>
    <scope>NUCLEOTIDE SEQUENCE [LARGE SCALE GENOMIC DNA]</scope>
    <source>
        <strain evidence="12 13">ATCC 48635</strain>
    </source>
</reference>
<evidence type="ECO:0000256" key="4">
    <source>
        <dbReference type="ARBA" id="ARBA00022723"/>
    </source>
</evidence>
<keyword evidence="13" id="KW-1185">Reference proteome</keyword>
<evidence type="ECO:0000256" key="5">
    <source>
        <dbReference type="ARBA" id="ARBA00022771"/>
    </source>
</evidence>
<evidence type="ECO:0000259" key="11">
    <source>
        <dbReference type="PROSITE" id="PS51157"/>
    </source>
</evidence>
<dbReference type="PROSITE" id="PS51157">
    <property type="entry name" value="ZF_UBR"/>
    <property type="match status" value="1"/>
</dbReference>
<dbReference type="SMART" id="SM00396">
    <property type="entry name" value="ZnF_UBR1"/>
    <property type="match status" value="1"/>
</dbReference>
<evidence type="ECO:0000256" key="8">
    <source>
        <dbReference type="ARBA" id="ARBA00046341"/>
    </source>
</evidence>
<sequence>MTTKTVCLATPGALAAHVENALSSSAVEVLPHGWLQSFLEDGHTPASVVAYLEAALLAAVRASGASQETVAEYLTHVHQQHALSAPRRVCGYMFKHNDIAWNCRDCQMDDTCVQCQACFQASDHTGHQVFFHRTSPGGMCDCGDEEAWKPSGFCPKHLGNSAGEDPTATLLLPDPVRRVVDSIMAEVIGFLTVVAHRSAESFDDERVAAYADAARQAHLVKYPTDLRPKLFHVRVSNDDVHTDEELIVSLQKKGFTAVFAQTFTHSVDRKGSGLLRRHETFADAVALMRVMQAENWFVSIVDDAHMAREDLAEHTLSYVAGLASLAPAVQAPLFDALFAPVAAPTYAAEARDPMRVLLHATPFLKKPLVRLLAQIYLKLMGERERKAQFARAYAKVYSRLALQYFCGVGTNKEALFGLGVQMFTTPSIVHALVHDEGFLDTILLSLQSGFDLAKAAHGIDVDQMVVRYRRYQPLVMDLNHILVLPHMAAALCADETLATYVDILKDLDSLNPQRRVPESRPHVDVENDRAWIGAFNLHLTLASIPPALFKGLRQEPARLAALLPRLRDAAWRQLPQWTPATTHSEVVQFAVHDEAVSFHHPLYHLLSRIVLEHLALATTPLAAFVDAADTAAVDAMLEPPLRTLVWASQIASNLWVRNGADLMVRQLTSYYNIGYNLSFRDLDLTLVQAAATLMGPQRFMAAFLARYDVDGGWLSSDKRLLYVADCLLKLAWIITELPPPPTQPVEVSLRREVVHFLSYQSFLYSALREQTEPLYARPGLEGVSDDTKNKQLMAVLHDVADCTVGATEMTPAKFALKPALFAEYDPTYVHLSPVNHVKAQVARQDALYKTWQPTAPPLPTVARLPAGHPALQPCRDLALAPATFGLVRRCLQDAALHNDETVLSRLVHLVTVQLLVLGGASPAGVWDELRHASSAEQAAKRHKAVDEETAVGAESILGVLAAKAVGLRAALEESTKPLLSALLFVLDTVRQTFPASAAYLVTHVFPPETTAATPPMDAKARLVLQKQKQAQAMAAMLQRQSQFAGMLADDDDSDADDDTDTAAQTVAQPAPECIICAQVKKDEPVMFIALAQPVSSVRSHRFDPIAPTIHTQLCGHALHLPCATEYLATVAREAGLSLLLQHAVAFDASVGEFLCPLCKSLSNALVPFVPRPAAAPTSLEGYFQGAASCERIADFCITGLPALLTAAPPMDTAPSAYEGMAAFLHSLRSLRPINLANPVSIVHVVVDAVAQAFDAAELRGFSAALAEVAYGDAAAPLAHRLGVGMPAAAEACLDPFTPRDDAKLHAMLLLLSRLPVMMPAATFKAVVPEAIARALTATTETPTDAEFAATVATGLLPTLGLPLLGQDLFATLLLVCSVLRDKAHMLWAIRAFASLHMVQVLLQCLQPVDDLVDDATPAEATPVEAWRAQVAAALGVDVPPTAPTGSLLQLTFETTILAFLRKATLLARAVFRGPDDPDAALYLNFVAHIQLSTQLPAMCAQLGVPLPGDLLASPAFQAIVAKYLAPFPNVLAPHVWKQPTVAPPADGTLATLDGLPRLPLQRHGGALWAAHVAVTRLAARYTDFYAAHGQHMCPTTQQPQESTAICMRCGVAVCAGTDCCKRNGRGACFQHVEHCGHGNGAFFLLKACSMLLVSVHGRACFFASPYVDEFGEEDLYVKRGRPLQLRPKRLLAVVQHLAGHTVAAEVSKVRRTSEQYIRSYYY</sequence>
<dbReference type="Pfam" id="PF18995">
    <property type="entry name" value="PRT6_C"/>
    <property type="match status" value="1"/>
</dbReference>
<organism evidence="12 13">
    <name type="scientific">Achlya hypogyna</name>
    <name type="common">Oomycete</name>
    <name type="synonym">Protoachlya hypogyna</name>
    <dbReference type="NCBI Taxonomy" id="1202772"/>
    <lineage>
        <taxon>Eukaryota</taxon>
        <taxon>Sar</taxon>
        <taxon>Stramenopiles</taxon>
        <taxon>Oomycota</taxon>
        <taxon>Saprolegniomycetes</taxon>
        <taxon>Saprolegniales</taxon>
        <taxon>Achlyaceae</taxon>
        <taxon>Achlya</taxon>
    </lineage>
</organism>
<keyword evidence="6 10" id="KW-0833">Ubl conjugation pathway</keyword>
<comment type="catalytic activity">
    <reaction evidence="1 10">
        <text>S-ubiquitinyl-[E2 ubiquitin-conjugating enzyme]-L-cysteine + [acceptor protein]-L-lysine = [E2 ubiquitin-conjugating enzyme]-L-cysteine + N(6)-ubiquitinyl-[acceptor protein]-L-lysine.</text>
        <dbReference type="EC" id="2.3.2.27"/>
    </reaction>
</comment>
<dbReference type="EMBL" id="JNBR01002051">
    <property type="protein sequence ID" value="OQR83852.1"/>
    <property type="molecule type" value="Genomic_DNA"/>
</dbReference>
<keyword evidence="3 10" id="KW-0808">Transferase</keyword>
<dbReference type="FunFam" id="2.10.110.30:FF:000002">
    <property type="entry name" value="Putative e3 ubiquitin-protein ligase ubr3"/>
    <property type="match status" value="1"/>
</dbReference>
<dbReference type="GO" id="GO:0005737">
    <property type="term" value="C:cytoplasm"/>
    <property type="evidence" value="ECO:0007669"/>
    <property type="project" value="TreeGrafter"/>
</dbReference>
<dbReference type="Proteomes" id="UP000243579">
    <property type="component" value="Unassembled WGS sequence"/>
</dbReference>
<protein>
    <recommendedName>
        <fullName evidence="10">E3 ubiquitin-protein ligase</fullName>
        <ecNumber evidence="10">2.3.2.27</ecNumber>
    </recommendedName>
</protein>
<keyword evidence="4 10" id="KW-0479">Metal-binding</keyword>
<evidence type="ECO:0000256" key="10">
    <source>
        <dbReference type="RuleBase" id="RU366018"/>
    </source>
</evidence>
<dbReference type="PANTHER" id="PTHR21497">
    <property type="entry name" value="UBIQUITIN LIGASE E3 ALPHA-RELATED"/>
    <property type="match status" value="1"/>
</dbReference>
<dbReference type="EC" id="2.3.2.27" evidence="10"/>
<dbReference type="GO" id="GO:0016567">
    <property type="term" value="P:protein ubiquitination"/>
    <property type="evidence" value="ECO:0007669"/>
    <property type="project" value="UniProtKB-UniRule"/>
</dbReference>
<feature type="zinc finger region" description="UBR-type" evidence="9">
    <location>
        <begin position="88"/>
        <end position="159"/>
    </location>
</feature>
<evidence type="ECO:0000256" key="1">
    <source>
        <dbReference type="ARBA" id="ARBA00000900"/>
    </source>
</evidence>
<comment type="similarity">
    <text evidence="8 10">Belongs to the E3 ubiquitin-protein ligase UBR1-like family.</text>
</comment>
<dbReference type="PANTHER" id="PTHR21497:SF24">
    <property type="entry name" value="E3 UBIQUITIN-PROTEIN LIGASE UBR1"/>
    <property type="match status" value="1"/>
</dbReference>
<evidence type="ECO:0000256" key="9">
    <source>
        <dbReference type="PROSITE-ProRule" id="PRU00508"/>
    </source>
</evidence>
<comment type="function">
    <text evidence="10">Ubiquitin ligase protein which is a component of the N-end rule pathway. Recognizes and binds to proteins bearing specific N-terminal residues that are destabilizing according to the N-end rule, leading to their ubiquitination and subsequent degradation.</text>
</comment>
<feature type="domain" description="UBR-type" evidence="11">
    <location>
        <begin position="88"/>
        <end position="159"/>
    </location>
</feature>
<evidence type="ECO:0000313" key="12">
    <source>
        <dbReference type="EMBL" id="OQR83852.1"/>
    </source>
</evidence>
<proteinExistence type="inferred from homology"/>
<dbReference type="InterPro" id="IPR044046">
    <property type="entry name" value="E3_ligase_UBR-like_C"/>
</dbReference>